<dbReference type="InterPro" id="IPR038729">
    <property type="entry name" value="Rad50/SbcC_AAA"/>
</dbReference>
<sequence length="93" mass="10721">MILKRISLHNFRNISSKNFDISPHLTIILGENAQGKTNILESIHCIINGIGFRESKEEELLLIESSETQLDGLFEKDNNQHHFRVHLKKEKNG</sequence>
<comment type="caution">
    <text evidence="2">The sequence shown here is derived from an EMBL/GenBank/DDBJ whole genome shotgun (WGS) entry which is preliminary data.</text>
</comment>
<dbReference type="Proteomes" id="UP000230119">
    <property type="component" value="Unassembled WGS sequence"/>
</dbReference>
<dbReference type="EMBL" id="PEVA01000109">
    <property type="protein sequence ID" value="PIV08476.1"/>
    <property type="molecule type" value="Genomic_DNA"/>
</dbReference>
<proteinExistence type="predicted"/>
<dbReference type="PANTHER" id="PTHR32182:SF0">
    <property type="entry name" value="DNA REPLICATION AND REPAIR PROTEIN RECF"/>
    <property type="match status" value="1"/>
</dbReference>
<dbReference type="AlphaFoldDB" id="A0A2M7BSL3"/>
<dbReference type="GO" id="GO:0006302">
    <property type="term" value="P:double-strand break repair"/>
    <property type="evidence" value="ECO:0007669"/>
    <property type="project" value="InterPro"/>
</dbReference>
<dbReference type="InterPro" id="IPR027417">
    <property type="entry name" value="P-loop_NTPase"/>
</dbReference>
<evidence type="ECO:0000313" key="2">
    <source>
        <dbReference type="EMBL" id="PIV08476.1"/>
    </source>
</evidence>
<dbReference type="Pfam" id="PF13476">
    <property type="entry name" value="AAA_23"/>
    <property type="match status" value="1"/>
</dbReference>
<feature type="non-terminal residue" evidence="2">
    <location>
        <position position="93"/>
    </location>
</feature>
<dbReference type="PANTHER" id="PTHR32182">
    <property type="entry name" value="DNA REPLICATION AND REPAIR PROTEIN RECF"/>
    <property type="match status" value="1"/>
</dbReference>
<organism evidence="2 3">
    <name type="scientific">Candidatus Roizmanbacteria bacterium CG03_land_8_20_14_0_80_39_12</name>
    <dbReference type="NCBI Taxonomy" id="1974847"/>
    <lineage>
        <taxon>Bacteria</taxon>
        <taxon>Candidatus Roizmaniibacteriota</taxon>
    </lineage>
</organism>
<reference evidence="3" key="1">
    <citation type="submission" date="2017-09" db="EMBL/GenBank/DDBJ databases">
        <title>Depth-based differentiation of microbial function through sediment-hosted aquifers and enrichment of novel symbionts in the deep terrestrial subsurface.</title>
        <authorList>
            <person name="Probst A.J."/>
            <person name="Ladd B."/>
            <person name="Jarett J.K."/>
            <person name="Geller-Mcgrath D.E."/>
            <person name="Sieber C.M.K."/>
            <person name="Emerson J.B."/>
            <person name="Anantharaman K."/>
            <person name="Thomas B.C."/>
            <person name="Malmstrom R."/>
            <person name="Stieglmeier M."/>
            <person name="Klingl A."/>
            <person name="Woyke T."/>
            <person name="Ryan C.M."/>
            <person name="Banfield J.F."/>
        </authorList>
    </citation>
    <scope>NUCLEOTIDE SEQUENCE [LARGE SCALE GENOMIC DNA]</scope>
</reference>
<evidence type="ECO:0000259" key="1">
    <source>
        <dbReference type="Pfam" id="PF13476"/>
    </source>
</evidence>
<protein>
    <recommendedName>
        <fullName evidence="1">Rad50/SbcC-type AAA domain-containing protein</fullName>
    </recommendedName>
</protein>
<evidence type="ECO:0000313" key="3">
    <source>
        <dbReference type="Proteomes" id="UP000230119"/>
    </source>
</evidence>
<dbReference type="Gene3D" id="3.40.50.300">
    <property type="entry name" value="P-loop containing nucleotide triphosphate hydrolases"/>
    <property type="match status" value="1"/>
</dbReference>
<dbReference type="SUPFAM" id="SSF52540">
    <property type="entry name" value="P-loop containing nucleoside triphosphate hydrolases"/>
    <property type="match status" value="1"/>
</dbReference>
<dbReference type="GO" id="GO:0016887">
    <property type="term" value="F:ATP hydrolysis activity"/>
    <property type="evidence" value="ECO:0007669"/>
    <property type="project" value="InterPro"/>
</dbReference>
<name>A0A2M7BSL3_9BACT</name>
<feature type="domain" description="Rad50/SbcC-type AAA" evidence="1">
    <location>
        <begin position="5"/>
        <end position="91"/>
    </location>
</feature>
<accession>A0A2M7BSL3</accession>
<dbReference type="GO" id="GO:0000731">
    <property type="term" value="P:DNA synthesis involved in DNA repair"/>
    <property type="evidence" value="ECO:0007669"/>
    <property type="project" value="TreeGrafter"/>
</dbReference>
<gene>
    <name evidence="2" type="ORF">COS52_02480</name>
</gene>